<dbReference type="PANTHER" id="PTHR43141">
    <property type="entry name" value="CYTOCHROME BD2 SUBUNIT II"/>
    <property type="match status" value="1"/>
</dbReference>
<dbReference type="RefSeq" id="WP_053602017.1">
    <property type="nucleotide sequence ID" value="NZ_CP012600.1"/>
</dbReference>
<dbReference type="STRING" id="1441095.AM592_00760"/>
<evidence type="ECO:0000256" key="10">
    <source>
        <dbReference type="ARBA" id="ARBA00023004"/>
    </source>
</evidence>
<dbReference type="PIRSF" id="PIRSF000267">
    <property type="entry name" value="Cyt_oxidse_sub2"/>
    <property type="match status" value="1"/>
</dbReference>
<keyword evidence="14" id="KW-1185">Reference proteome</keyword>
<keyword evidence="7" id="KW-0479">Metal-binding</keyword>
<sequence>MLSLNEFWFIIVSFMFVGFIFLEGFDFGVGMSGKIVAKSDAERRVFINTIGPFWDANEVWLITAVGAMFAAFPNWYATLLSGFYLPFVILLLALIGRGVAFEFRGKAENPVWRSVWDWIIFFGSLIPPLVFGIVFSALVRGVPIDKNMQIHAGLTDIVNVYTVLGGITLTMLCLWHGLLFATLRTVDLLRTRCRKAAKRLLPINALLLVVFLAATFFTTDVFDAHGMILEYLFVLGILVYLLSGWFITIKRDGWAFFMSGMILILLTSSVFIGLFPRVMISTISDTYHLTIQNAASGPYSLQVMTYLGLGLLPFVLGYQIWSYYVFRKRVDHREHMEY</sequence>
<evidence type="ECO:0000256" key="5">
    <source>
        <dbReference type="ARBA" id="ARBA00022617"/>
    </source>
</evidence>
<dbReference type="PATRIC" id="fig|1441095.3.peg.171"/>
<dbReference type="GO" id="GO:0005886">
    <property type="term" value="C:plasma membrane"/>
    <property type="evidence" value="ECO:0007669"/>
    <property type="project" value="UniProtKB-SubCell"/>
</dbReference>
<dbReference type="AlphaFoldDB" id="A0A0M3R8U5"/>
<feature type="transmembrane region" description="Helical" evidence="12">
    <location>
        <begin position="254"/>
        <end position="275"/>
    </location>
</feature>
<protein>
    <submittedName>
        <fullName evidence="13">Cytochrome d ubiquinol oxidase subunit 2</fullName>
    </submittedName>
</protein>
<evidence type="ECO:0000313" key="13">
    <source>
        <dbReference type="EMBL" id="ALC80292.1"/>
    </source>
</evidence>
<dbReference type="GO" id="GO:0019646">
    <property type="term" value="P:aerobic electron transport chain"/>
    <property type="evidence" value="ECO:0007669"/>
    <property type="project" value="TreeGrafter"/>
</dbReference>
<evidence type="ECO:0000256" key="3">
    <source>
        <dbReference type="ARBA" id="ARBA00022448"/>
    </source>
</evidence>
<name>A0A0M3R8U5_9BACI</name>
<reference evidence="13 14" key="2">
    <citation type="journal article" date="2016" name="Int. J. Syst. Evol. Microbiol.">
        <title>Bacillus gobiensis sp. nov., isolated from a soil sample.</title>
        <authorList>
            <person name="Liu B."/>
            <person name="Liu G.H."/>
            <person name="Cetin S."/>
            <person name="Schumann P."/>
            <person name="Pan Z.Z."/>
            <person name="Chen Q.Q."/>
        </authorList>
    </citation>
    <scope>NUCLEOTIDE SEQUENCE [LARGE SCALE GENOMIC DNA]</scope>
    <source>
        <strain evidence="13 14">FJAT-4402</strain>
    </source>
</reference>
<feature type="transmembrane region" description="Helical" evidence="12">
    <location>
        <begin position="83"/>
        <end position="103"/>
    </location>
</feature>
<dbReference type="PANTHER" id="PTHR43141:SF5">
    <property type="entry name" value="CYTOCHROME BD-I UBIQUINOL OXIDASE SUBUNIT 2"/>
    <property type="match status" value="1"/>
</dbReference>
<comment type="similarity">
    <text evidence="2">Belongs to the cytochrome ubiquinol oxidase subunit 2 family.</text>
</comment>
<dbReference type="GO" id="GO:0009055">
    <property type="term" value="F:electron transfer activity"/>
    <property type="evidence" value="ECO:0007669"/>
    <property type="project" value="TreeGrafter"/>
</dbReference>
<dbReference type="Proteomes" id="UP000067625">
    <property type="component" value="Chromosome"/>
</dbReference>
<dbReference type="GO" id="GO:0070069">
    <property type="term" value="C:cytochrome complex"/>
    <property type="evidence" value="ECO:0007669"/>
    <property type="project" value="TreeGrafter"/>
</dbReference>
<evidence type="ECO:0000256" key="6">
    <source>
        <dbReference type="ARBA" id="ARBA00022692"/>
    </source>
</evidence>
<keyword evidence="4" id="KW-1003">Cell membrane</keyword>
<accession>A0A0M3R8U5</accession>
<evidence type="ECO:0000256" key="12">
    <source>
        <dbReference type="SAM" id="Phobius"/>
    </source>
</evidence>
<feature type="transmembrane region" description="Helical" evidence="12">
    <location>
        <begin position="115"/>
        <end position="138"/>
    </location>
</feature>
<keyword evidence="3" id="KW-0813">Transport</keyword>
<evidence type="ECO:0000256" key="7">
    <source>
        <dbReference type="ARBA" id="ARBA00022723"/>
    </source>
</evidence>
<keyword evidence="10" id="KW-0408">Iron</keyword>
<feature type="transmembrane region" description="Helical" evidence="12">
    <location>
        <begin position="228"/>
        <end position="247"/>
    </location>
</feature>
<dbReference type="EMBL" id="CP012600">
    <property type="protein sequence ID" value="ALC80292.1"/>
    <property type="molecule type" value="Genomic_DNA"/>
</dbReference>
<organism evidence="13 14">
    <name type="scientific">Bacillus gobiensis</name>
    <dbReference type="NCBI Taxonomy" id="1441095"/>
    <lineage>
        <taxon>Bacteria</taxon>
        <taxon>Bacillati</taxon>
        <taxon>Bacillota</taxon>
        <taxon>Bacilli</taxon>
        <taxon>Bacillales</taxon>
        <taxon>Bacillaceae</taxon>
        <taxon>Bacillus</taxon>
    </lineage>
</organism>
<keyword evidence="6 12" id="KW-0812">Transmembrane</keyword>
<dbReference type="InterPro" id="IPR003317">
    <property type="entry name" value="Cyt-d_oxidase_su2"/>
</dbReference>
<keyword evidence="11 12" id="KW-0472">Membrane</keyword>
<evidence type="ECO:0000256" key="11">
    <source>
        <dbReference type="ARBA" id="ARBA00023136"/>
    </source>
</evidence>
<evidence type="ECO:0000256" key="2">
    <source>
        <dbReference type="ARBA" id="ARBA00007543"/>
    </source>
</evidence>
<reference evidence="14" key="1">
    <citation type="submission" date="2015-08" db="EMBL/GenBank/DDBJ databases">
        <title>Genome sequencing project for genomic taxonomy and phylogenomics of Bacillus-like bacteria.</title>
        <authorList>
            <person name="Liu B."/>
            <person name="Wang J."/>
            <person name="Zhu Y."/>
            <person name="Liu G."/>
            <person name="Chen Q."/>
            <person name="Chen Z."/>
            <person name="Lan J."/>
            <person name="Che J."/>
            <person name="Ge C."/>
            <person name="Shi H."/>
            <person name="Pan Z."/>
            <person name="Liu X."/>
        </authorList>
    </citation>
    <scope>NUCLEOTIDE SEQUENCE [LARGE SCALE GENOMIC DNA]</scope>
    <source>
        <strain evidence="14">FJAT-4402</strain>
    </source>
</reference>
<dbReference type="Pfam" id="PF02322">
    <property type="entry name" value="Cyt_bd_oxida_II"/>
    <property type="match status" value="1"/>
</dbReference>
<evidence type="ECO:0000313" key="14">
    <source>
        <dbReference type="Proteomes" id="UP000067625"/>
    </source>
</evidence>
<feature type="transmembrane region" description="Helical" evidence="12">
    <location>
        <begin position="306"/>
        <end position="326"/>
    </location>
</feature>
<evidence type="ECO:0000256" key="1">
    <source>
        <dbReference type="ARBA" id="ARBA00004651"/>
    </source>
</evidence>
<proteinExistence type="inferred from homology"/>
<dbReference type="OrthoDB" id="9776710at2"/>
<keyword evidence="8" id="KW-0249">Electron transport</keyword>
<evidence type="ECO:0000256" key="4">
    <source>
        <dbReference type="ARBA" id="ARBA00022475"/>
    </source>
</evidence>
<evidence type="ECO:0000256" key="8">
    <source>
        <dbReference type="ARBA" id="ARBA00022982"/>
    </source>
</evidence>
<dbReference type="NCBIfam" id="TIGR00203">
    <property type="entry name" value="cydB"/>
    <property type="match status" value="1"/>
</dbReference>
<keyword evidence="9 12" id="KW-1133">Transmembrane helix</keyword>
<comment type="subcellular location">
    <subcellularLocation>
        <location evidence="1">Cell membrane</location>
        <topology evidence="1">Multi-pass membrane protein</topology>
    </subcellularLocation>
</comment>
<feature type="transmembrane region" description="Helical" evidence="12">
    <location>
        <begin position="158"/>
        <end position="180"/>
    </location>
</feature>
<keyword evidence="5" id="KW-0349">Heme</keyword>
<feature type="transmembrane region" description="Helical" evidence="12">
    <location>
        <begin position="6"/>
        <end position="25"/>
    </location>
</feature>
<gene>
    <name evidence="13" type="ORF">AM592_00760</name>
</gene>
<evidence type="ECO:0000256" key="9">
    <source>
        <dbReference type="ARBA" id="ARBA00022989"/>
    </source>
</evidence>
<dbReference type="GO" id="GO:0046872">
    <property type="term" value="F:metal ion binding"/>
    <property type="evidence" value="ECO:0007669"/>
    <property type="project" value="UniProtKB-KW"/>
</dbReference>
<feature type="transmembrane region" description="Helical" evidence="12">
    <location>
        <begin position="201"/>
        <end position="222"/>
    </location>
</feature>
<dbReference type="GO" id="GO:0016682">
    <property type="term" value="F:oxidoreductase activity, acting on diphenols and related substances as donors, oxygen as acceptor"/>
    <property type="evidence" value="ECO:0007669"/>
    <property type="project" value="TreeGrafter"/>
</dbReference>